<evidence type="ECO:0000313" key="2">
    <source>
        <dbReference type="EMBL" id="SHK10088.1"/>
    </source>
</evidence>
<dbReference type="STRING" id="1123071.SAMN02745181_3260"/>
<sequence>MTQTAGSYTNNTMNPMTKTLLLSSTLVLGGMVHGATLFTSNFDGNDSATTGYVQNSSGSSSVTVSWTNVNTAVSNISNISVVSPAGGFINQGSAYSDGNNLYVNHNLNIDDRADARGYSFTFTLDSAFSLTNLQVISGHTNNTGSQNQAFASDLTFTLSGGSLGSDLTETKLQLDYTGIDYITSDFDLGNTVIDAGTYTITVFENNMGGGGAYAIYDGITLEGTAAIPEPSSTALVGLAGLGFILRRRR</sequence>
<evidence type="ECO:0000313" key="3">
    <source>
        <dbReference type="Proteomes" id="UP000184510"/>
    </source>
</evidence>
<proteinExistence type="predicted"/>
<name>A0A1M6PQF7_9BACT</name>
<accession>A0A1M6PQF7</accession>
<dbReference type="Proteomes" id="UP000184510">
    <property type="component" value="Unassembled WGS sequence"/>
</dbReference>
<feature type="domain" description="Ice-binding protein C-terminal" evidence="1">
    <location>
        <begin position="226"/>
        <end position="248"/>
    </location>
</feature>
<dbReference type="NCBIfam" id="TIGR02595">
    <property type="entry name" value="PEP_CTERM"/>
    <property type="match status" value="1"/>
</dbReference>
<reference evidence="2 3" key="1">
    <citation type="submission" date="2016-11" db="EMBL/GenBank/DDBJ databases">
        <authorList>
            <person name="Jaros S."/>
            <person name="Januszkiewicz K."/>
            <person name="Wedrychowicz H."/>
        </authorList>
    </citation>
    <scope>NUCLEOTIDE SEQUENCE [LARGE SCALE GENOMIC DNA]</scope>
    <source>
        <strain evidence="2 3">DSM 18772</strain>
    </source>
</reference>
<keyword evidence="3" id="KW-1185">Reference proteome</keyword>
<organism evidence="2 3">
    <name type="scientific">Rubritalea squalenifaciens DSM 18772</name>
    <dbReference type="NCBI Taxonomy" id="1123071"/>
    <lineage>
        <taxon>Bacteria</taxon>
        <taxon>Pseudomonadati</taxon>
        <taxon>Verrucomicrobiota</taxon>
        <taxon>Verrucomicrobiia</taxon>
        <taxon>Verrucomicrobiales</taxon>
        <taxon>Rubritaleaceae</taxon>
        <taxon>Rubritalea</taxon>
    </lineage>
</organism>
<dbReference type="InterPro" id="IPR013424">
    <property type="entry name" value="Ice-binding_C"/>
</dbReference>
<dbReference type="InParanoid" id="A0A1M6PQF7"/>
<dbReference type="AlphaFoldDB" id="A0A1M6PQF7"/>
<dbReference type="Pfam" id="PF07589">
    <property type="entry name" value="PEP-CTERM"/>
    <property type="match status" value="1"/>
</dbReference>
<protein>
    <submittedName>
        <fullName evidence="2">PEP-CTERM protein-sorting domain-containing protein</fullName>
    </submittedName>
</protein>
<gene>
    <name evidence="2" type="ORF">SAMN02745181_3260</name>
</gene>
<evidence type="ECO:0000259" key="1">
    <source>
        <dbReference type="Pfam" id="PF07589"/>
    </source>
</evidence>
<dbReference type="EMBL" id="FQYR01000005">
    <property type="protein sequence ID" value="SHK10088.1"/>
    <property type="molecule type" value="Genomic_DNA"/>
</dbReference>